<dbReference type="InterPro" id="IPR046342">
    <property type="entry name" value="CBS_dom_sf"/>
</dbReference>
<keyword evidence="6" id="KW-1185">Reference proteome</keyword>
<dbReference type="PANTHER" id="PTHR43080">
    <property type="entry name" value="CBS DOMAIN-CONTAINING PROTEIN CBSX3, MITOCHONDRIAL"/>
    <property type="match status" value="1"/>
</dbReference>
<dbReference type="Proteomes" id="UP001229244">
    <property type="component" value="Unassembled WGS sequence"/>
</dbReference>
<dbReference type="AlphaFoldDB" id="A0AAE3VR72"/>
<dbReference type="InterPro" id="IPR000644">
    <property type="entry name" value="CBS_dom"/>
</dbReference>
<dbReference type="PROSITE" id="PS51371">
    <property type="entry name" value="CBS"/>
    <property type="match status" value="2"/>
</dbReference>
<evidence type="ECO:0000313" key="5">
    <source>
        <dbReference type="EMBL" id="MDQ0316700.1"/>
    </source>
</evidence>
<dbReference type="CDD" id="cd04586">
    <property type="entry name" value="CBS_pair_BON_assoc"/>
    <property type="match status" value="1"/>
</dbReference>
<feature type="domain" description="CBS" evidence="4">
    <location>
        <begin position="7"/>
        <end position="67"/>
    </location>
</feature>
<dbReference type="PROSITE" id="PS50914">
    <property type="entry name" value="BON"/>
    <property type="match status" value="1"/>
</dbReference>
<dbReference type="InterPro" id="IPR007055">
    <property type="entry name" value="BON_dom"/>
</dbReference>
<dbReference type="PIRSF" id="PIRSF036990">
    <property type="entry name" value="UCP036990_CBS_BON"/>
    <property type="match status" value="1"/>
</dbReference>
<evidence type="ECO:0000313" key="6">
    <source>
        <dbReference type="Proteomes" id="UP001229244"/>
    </source>
</evidence>
<dbReference type="InterPro" id="IPR017080">
    <property type="entry name" value="UCP036990_CBS_BON"/>
</dbReference>
<accession>A0AAE3VR72</accession>
<dbReference type="EMBL" id="JAUSUL010000003">
    <property type="protein sequence ID" value="MDQ0316700.1"/>
    <property type="molecule type" value="Genomic_DNA"/>
</dbReference>
<dbReference type="InterPro" id="IPR051257">
    <property type="entry name" value="Diverse_CBS-Domain"/>
</dbReference>
<dbReference type="PANTHER" id="PTHR43080:SF26">
    <property type="entry name" value="REGULATORY PROTEIN"/>
    <property type="match status" value="1"/>
</dbReference>
<evidence type="ECO:0000259" key="3">
    <source>
        <dbReference type="PROSITE" id="PS50914"/>
    </source>
</evidence>
<protein>
    <submittedName>
        <fullName evidence="5">CBS domain-containing protein</fullName>
    </submittedName>
</protein>
<dbReference type="SUPFAM" id="SSF54631">
    <property type="entry name" value="CBS-domain pair"/>
    <property type="match status" value="1"/>
</dbReference>
<dbReference type="Gene3D" id="3.10.580.10">
    <property type="entry name" value="CBS-domain"/>
    <property type="match status" value="1"/>
</dbReference>
<dbReference type="RefSeq" id="WP_306886582.1">
    <property type="nucleotide sequence ID" value="NZ_JAUSUL010000003.1"/>
</dbReference>
<organism evidence="5 6">
    <name type="scientific">Amorphus orientalis</name>
    <dbReference type="NCBI Taxonomy" id="649198"/>
    <lineage>
        <taxon>Bacteria</taxon>
        <taxon>Pseudomonadati</taxon>
        <taxon>Pseudomonadota</taxon>
        <taxon>Alphaproteobacteria</taxon>
        <taxon>Hyphomicrobiales</taxon>
        <taxon>Amorphaceae</taxon>
        <taxon>Amorphus</taxon>
    </lineage>
</organism>
<evidence type="ECO:0000259" key="4">
    <source>
        <dbReference type="PROSITE" id="PS51371"/>
    </source>
</evidence>
<reference evidence="5" key="1">
    <citation type="submission" date="2023-07" db="EMBL/GenBank/DDBJ databases">
        <title>Genomic Encyclopedia of Type Strains, Phase IV (KMG-IV): sequencing the most valuable type-strain genomes for metagenomic binning, comparative biology and taxonomic classification.</title>
        <authorList>
            <person name="Goeker M."/>
        </authorList>
    </citation>
    <scope>NUCLEOTIDE SEQUENCE</scope>
    <source>
        <strain evidence="5">DSM 21202</strain>
    </source>
</reference>
<dbReference type="SMART" id="SM00116">
    <property type="entry name" value="CBS"/>
    <property type="match status" value="2"/>
</dbReference>
<feature type="domain" description="CBS" evidence="4">
    <location>
        <begin position="94"/>
        <end position="153"/>
    </location>
</feature>
<evidence type="ECO:0000256" key="2">
    <source>
        <dbReference type="PROSITE-ProRule" id="PRU00703"/>
    </source>
</evidence>
<evidence type="ECO:0000256" key="1">
    <source>
        <dbReference type="ARBA" id="ARBA00023122"/>
    </source>
</evidence>
<sequence>MNVGDIMTVGAATVSPKTTIAQAAQLMLEHHISGLPVVDESGQLVGMVTEKDLLRRAELGTEPGHPHWMELVMSASALADQYVRANARTIEDVMSRDVVQVGPDMSLADLVALMEKHGFRRLPVVENGKLTGIVARSNFLRALVRRAEGAPASSADDLEIRTQIVEEIRRRGWVPTSAIEVIVTEGVVELKGAVIDERIRDALRVIAENTAGVKSVEDHIEIVPAMPGWM</sequence>
<dbReference type="Pfam" id="PF04972">
    <property type="entry name" value="BON"/>
    <property type="match status" value="1"/>
</dbReference>
<dbReference type="Pfam" id="PF00571">
    <property type="entry name" value="CBS"/>
    <property type="match status" value="2"/>
</dbReference>
<dbReference type="Gene3D" id="3.30.1340.30">
    <property type="match status" value="1"/>
</dbReference>
<keyword evidence="1 2" id="KW-0129">CBS domain</keyword>
<feature type="domain" description="BON" evidence="3">
    <location>
        <begin position="156"/>
        <end position="224"/>
    </location>
</feature>
<proteinExistence type="predicted"/>
<comment type="caution">
    <text evidence="5">The sequence shown here is derived from an EMBL/GenBank/DDBJ whole genome shotgun (WGS) entry which is preliminary data.</text>
</comment>
<gene>
    <name evidence="5" type="ORF">J2S73_003176</name>
</gene>
<name>A0AAE3VR72_9HYPH</name>